<dbReference type="AlphaFoldDB" id="A0AAQ3WXS0"/>
<sequence length="62" mass="7159">MRLLARSRCLINLTLELCYGLTDDGLAEFVHERKYLKRLCKVLPKQFTTLMIAQASRSGWSV</sequence>
<evidence type="ECO:0000313" key="2">
    <source>
        <dbReference type="Proteomes" id="UP001341281"/>
    </source>
</evidence>
<gene>
    <name evidence="1" type="ORF">U9M48_025567</name>
</gene>
<dbReference type="EMBL" id="CP144749">
    <property type="protein sequence ID" value="WVZ77740.1"/>
    <property type="molecule type" value="Genomic_DNA"/>
</dbReference>
<keyword evidence="2" id="KW-1185">Reference proteome</keyword>
<name>A0AAQ3WXS0_PASNO</name>
<feature type="non-terminal residue" evidence="1">
    <location>
        <position position="62"/>
    </location>
</feature>
<protein>
    <submittedName>
        <fullName evidence="1">Uncharacterized protein</fullName>
    </submittedName>
</protein>
<organism evidence="1 2">
    <name type="scientific">Paspalum notatum var. saurae</name>
    <dbReference type="NCBI Taxonomy" id="547442"/>
    <lineage>
        <taxon>Eukaryota</taxon>
        <taxon>Viridiplantae</taxon>
        <taxon>Streptophyta</taxon>
        <taxon>Embryophyta</taxon>
        <taxon>Tracheophyta</taxon>
        <taxon>Spermatophyta</taxon>
        <taxon>Magnoliopsida</taxon>
        <taxon>Liliopsida</taxon>
        <taxon>Poales</taxon>
        <taxon>Poaceae</taxon>
        <taxon>PACMAD clade</taxon>
        <taxon>Panicoideae</taxon>
        <taxon>Andropogonodae</taxon>
        <taxon>Paspaleae</taxon>
        <taxon>Paspalinae</taxon>
        <taxon>Paspalum</taxon>
    </lineage>
</organism>
<reference evidence="1 2" key="1">
    <citation type="submission" date="2024-02" db="EMBL/GenBank/DDBJ databases">
        <title>High-quality chromosome-scale genome assembly of Pensacola bahiagrass (Paspalum notatum Flugge var. saurae).</title>
        <authorList>
            <person name="Vega J.M."/>
            <person name="Podio M."/>
            <person name="Orjuela J."/>
            <person name="Siena L.A."/>
            <person name="Pessino S.C."/>
            <person name="Combes M.C."/>
            <person name="Mariac C."/>
            <person name="Albertini E."/>
            <person name="Pupilli F."/>
            <person name="Ortiz J.P.A."/>
            <person name="Leblanc O."/>
        </authorList>
    </citation>
    <scope>NUCLEOTIDE SEQUENCE [LARGE SCALE GENOMIC DNA]</scope>
    <source>
        <strain evidence="1">R1</strain>
        <tissue evidence="1">Leaf</tissue>
    </source>
</reference>
<dbReference type="Proteomes" id="UP001341281">
    <property type="component" value="Chromosome 05"/>
</dbReference>
<accession>A0AAQ3WXS0</accession>
<evidence type="ECO:0000313" key="1">
    <source>
        <dbReference type="EMBL" id="WVZ77740.1"/>
    </source>
</evidence>
<proteinExistence type="predicted"/>